<dbReference type="EMBL" id="CP007174">
    <property type="protein sequence ID" value="AIF83097.1"/>
    <property type="molecule type" value="Genomic_DNA"/>
</dbReference>
<feature type="region of interest" description="Disordered" evidence="1">
    <location>
        <begin position="56"/>
        <end position="77"/>
    </location>
</feature>
<protein>
    <submittedName>
        <fullName evidence="3">Uncharacterized protein</fullName>
    </submittedName>
</protein>
<dbReference type="STRING" id="1459636.NTE_01023"/>
<dbReference type="Proteomes" id="UP000028194">
    <property type="component" value="Chromosome"/>
</dbReference>
<keyword evidence="2" id="KW-1133">Transmembrane helix</keyword>
<evidence type="ECO:0000256" key="2">
    <source>
        <dbReference type="SAM" id="Phobius"/>
    </source>
</evidence>
<dbReference type="AlphaFoldDB" id="A0A075MQD9"/>
<evidence type="ECO:0000256" key="1">
    <source>
        <dbReference type="SAM" id="MobiDB-lite"/>
    </source>
</evidence>
<keyword evidence="2" id="KW-0812">Transmembrane</keyword>
<keyword evidence="4" id="KW-1185">Reference proteome</keyword>
<gene>
    <name evidence="3" type="ORF">NTE_01023</name>
</gene>
<reference evidence="3 4" key="1">
    <citation type="journal article" date="2014" name="PLoS ONE">
        <title>Genome Sequence of Candidatus Nitrososphaera evergladensis from Group I.1b Enriched from Everglades Soil Reveals Novel Genomic Features of the Ammonia-Oxidizing Archaea.</title>
        <authorList>
            <person name="Zhalnina K.V."/>
            <person name="Dias R."/>
            <person name="Leonard M.T."/>
            <person name="Dorr de Quadros P."/>
            <person name="Camargo F.A."/>
            <person name="Drew J.C."/>
            <person name="Farmerie W.G."/>
            <person name="Daroub S.H."/>
            <person name="Triplett E.W."/>
        </authorList>
    </citation>
    <scope>NUCLEOTIDE SEQUENCE [LARGE SCALE GENOMIC DNA]</scope>
    <source>
        <strain evidence="3 4">SR1</strain>
    </source>
</reference>
<keyword evidence="2" id="KW-0472">Membrane</keyword>
<name>A0A075MQD9_9ARCH</name>
<proteinExistence type="predicted"/>
<evidence type="ECO:0000313" key="4">
    <source>
        <dbReference type="Proteomes" id="UP000028194"/>
    </source>
</evidence>
<dbReference type="KEGG" id="nev:NTE_01023"/>
<dbReference type="HOGENOM" id="CLU_2679073_0_0_2"/>
<accession>A0A075MQD9</accession>
<organism evidence="3 4">
    <name type="scientific">Candidatus Nitrososphaera evergladensis SR1</name>
    <dbReference type="NCBI Taxonomy" id="1459636"/>
    <lineage>
        <taxon>Archaea</taxon>
        <taxon>Nitrososphaerota</taxon>
        <taxon>Nitrososphaeria</taxon>
        <taxon>Nitrososphaerales</taxon>
        <taxon>Nitrososphaeraceae</taxon>
        <taxon>Nitrososphaera</taxon>
    </lineage>
</organism>
<sequence>MILSCSAESSTDKDKNFGQNAYDMAEEVFIFGVVTGVFAFLVGIVFAARARRYSQGYSSSSAVSAHGGSSSSSSHGE</sequence>
<feature type="transmembrane region" description="Helical" evidence="2">
    <location>
        <begin position="28"/>
        <end position="48"/>
    </location>
</feature>
<evidence type="ECO:0000313" key="3">
    <source>
        <dbReference type="EMBL" id="AIF83097.1"/>
    </source>
</evidence>